<name>A0A653LCQ1_AERVE</name>
<sequence>MSLADCRFQRGYLAAADKRQVTADLLHRPVPPGDGVETGYGVVVETVADHFRRVAADHGVVGHISGDYGAGGDDGAVADFDPRHDQGLIANPDIVADDGIPLVGEAARGRDDALPAVAEDKEGVGGGARALVVGAVHDELHPAGDSAELADDELVADEGEVVEDVALEARRILRNVVIGVVTHLDIGPLDGVLDKTHLGEAIHGVGIGGVGSVHPGS</sequence>
<evidence type="ECO:0000313" key="1">
    <source>
        <dbReference type="EMBL" id="VXA89044.1"/>
    </source>
</evidence>
<dbReference type="AlphaFoldDB" id="A0A653LCQ1"/>
<gene>
    <name evidence="1" type="ORF">AERO8C_70673</name>
</gene>
<reference evidence="1 2" key="1">
    <citation type="submission" date="2019-10" db="EMBL/GenBank/DDBJ databases">
        <authorList>
            <person name="Karimi E."/>
        </authorList>
    </citation>
    <scope>NUCLEOTIDE SEQUENCE [LARGE SCALE GENOMIC DNA]</scope>
    <source>
        <strain evidence="1">Aeromonas sp. 8C</strain>
    </source>
</reference>
<dbReference type="Proteomes" id="UP000439123">
    <property type="component" value="Unassembled WGS sequence"/>
</dbReference>
<dbReference type="EMBL" id="CABWLC010000020">
    <property type="protein sequence ID" value="VXA89044.1"/>
    <property type="molecule type" value="Genomic_DNA"/>
</dbReference>
<protein>
    <submittedName>
        <fullName evidence="1">Uncharacterized protein</fullName>
    </submittedName>
</protein>
<proteinExistence type="predicted"/>
<evidence type="ECO:0000313" key="2">
    <source>
        <dbReference type="Proteomes" id="UP000439123"/>
    </source>
</evidence>
<accession>A0A653LCQ1</accession>
<organism evidence="1 2">
    <name type="scientific">Aeromonas veronii</name>
    <dbReference type="NCBI Taxonomy" id="654"/>
    <lineage>
        <taxon>Bacteria</taxon>
        <taxon>Pseudomonadati</taxon>
        <taxon>Pseudomonadota</taxon>
        <taxon>Gammaproteobacteria</taxon>
        <taxon>Aeromonadales</taxon>
        <taxon>Aeromonadaceae</taxon>
        <taxon>Aeromonas</taxon>
    </lineage>
</organism>